<dbReference type="GO" id="GO:0016874">
    <property type="term" value="F:ligase activity"/>
    <property type="evidence" value="ECO:0007669"/>
    <property type="project" value="UniProtKB-KW"/>
</dbReference>
<gene>
    <name evidence="1" type="ORF">N2K95_04185</name>
</gene>
<protein>
    <submittedName>
        <fullName evidence="1">2'-5' RNA ligase family protein</fullName>
    </submittedName>
</protein>
<dbReference type="PANTHER" id="PTHR40037">
    <property type="entry name" value="PHOSPHOESTERASE YJCG-RELATED"/>
    <property type="match status" value="1"/>
</dbReference>
<keyword evidence="2" id="KW-1185">Reference proteome</keyword>
<organism evidence="1 2">
    <name type="scientific">Arthrobacter zhaoxinii</name>
    <dbReference type="NCBI Taxonomy" id="2964616"/>
    <lineage>
        <taxon>Bacteria</taxon>
        <taxon>Bacillati</taxon>
        <taxon>Actinomycetota</taxon>
        <taxon>Actinomycetes</taxon>
        <taxon>Micrococcales</taxon>
        <taxon>Micrococcaceae</taxon>
        <taxon>Arthrobacter</taxon>
    </lineage>
</organism>
<dbReference type="InterPro" id="IPR050580">
    <property type="entry name" value="2H_phosphoesterase_YjcG-like"/>
</dbReference>
<name>A0ABY5YUH9_9MICC</name>
<dbReference type="SUPFAM" id="SSF55144">
    <property type="entry name" value="LigT-like"/>
    <property type="match status" value="1"/>
</dbReference>
<accession>A0ABY5YUH9</accession>
<dbReference type="Proteomes" id="UP001059859">
    <property type="component" value="Chromosome"/>
</dbReference>
<dbReference type="Gene3D" id="3.90.1140.10">
    <property type="entry name" value="Cyclic phosphodiesterase"/>
    <property type="match status" value="1"/>
</dbReference>
<evidence type="ECO:0000313" key="2">
    <source>
        <dbReference type="Proteomes" id="UP001059859"/>
    </source>
</evidence>
<dbReference type="InterPro" id="IPR009097">
    <property type="entry name" value="Cyclic_Pdiesterase"/>
</dbReference>
<keyword evidence="1" id="KW-0436">Ligase</keyword>
<dbReference type="EMBL" id="CP104275">
    <property type="protein sequence ID" value="UWX97891.1"/>
    <property type="molecule type" value="Genomic_DNA"/>
</dbReference>
<dbReference type="RefSeq" id="WP_260653059.1">
    <property type="nucleotide sequence ID" value="NZ_CP104275.1"/>
</dbReference>
<proteinExistence type="predicted"/>
<dbReference type="Pfam" id="PF13563">
    <property type="entry name" value="2_5_RNA_ligase2"/>
    <property type="match status" value="1"/>
</dbReference>
<sequence length="198" mass="21448">MRISESLDQDMAAGALNGSHAPQCAARCVGIVIAVPEPMASELKDARASFGDPLAAVIPAHITLVTTTETDDWEATLNHVRDVAAAQKPFRVTLDGTASFRPVSPVVYLNVGEGFDECTALHKELQSGPLARELAFPFHPHVTVAHDISEQGMDEAVRRLSGYSAGFTVDRVGLYEHDATGLWKLHEHVRLGARDRRS</sequence>
<dbReference type="PANTHER" id="PTHR40037:SF1">
    <property type="entry name" value="PHOSPHOESTERASE SAOUHSC_00951-RELATED"/>
    <property type="match status" value="1"/>
</dbReference>
<reference evidence="1" key="1">
    <citation type="submission" date="2022-09" db="EMBL/GenBank/DDBJ databases">
        <title>Novel species in genus Arthrobacter.</title>
        <authorList>
            <person name="Liu Y."/>
        </authorList>
    </citation>
    <scope>NUCLEOTIDE SEQUENCE</scope>
    <source>
        <strain evidence="1">Zg-Y815</strain>
    </source>
</reference>
<evidence type="ECO:0000313" key="1">
    <source>
        <dbReference type="EMBL" id="UWX97891.1"/>
    </source>
</evidence>